<dbReference type="PANTHER" id="PTHR32305:SF15">
    <property type="entry name" value="PROTEIN RHSA-RELATED"/>
    <property type="match status" value="1"/>
</dbReference>
<evidence type="ECO:0000313" key="2">
    <source>
        <dbReference type="Proteomes" id="UP000006258"/>
    </source>
</evidence>
<dbReference type="Gene3D" id="2.180.10.10">
    <property type="entry name" value="RHS repeat-associated core"/>
    <property type="match status" value="1"/>
</dbReference>
<accession>D7VLV2</accession>
<proteinExistence type="predicted"/>
<dbReference type="NCBIfam" id="TIGR03696">
    <property type="entry name" value="Rhs_assc_core"/>
    <property type="match status" value="1"/>
</dbReference>
<dbReference type="Proteomes" id="UP000006258">
    <property type="component" value="Unassembled WGS sequence"/>
</dbReference>
<dbReference type="InterPro" id="IPR022385">
    <property type="entry name" value="Rhs_assc_core"/>
</dbReference>
<dbReference type="eggNOG" id="COG3209">
    <property type="taxonomic scope" value="Bacteria"/>
</dbReference>
<dbReference type="EMBL" id="ACHA02000010">
    <property type="protein sequence ID" value="EFK58214.1"/>
    <property type="molecule type" value="Genomic_DNA"/>
</dbReference>
<dbReference type="STRING" id="525373.HMPREF0766_12206"/>
<protein>
    <submittedName>
        <fullName evidence="1">RHS repeat-associated core domain protein</fullName>
    </submittedName>
</protein>
<gene>
    <name evidence="1" type="ORF">HMPREF0766_12206</name>
</gene>
<reference evidence="1" key="1">
    <citation type="submission" date="2010-07" db="EMBL/GenBank/DDBJ databases">
        <authorList>
            <person name="Muzny D."/>
            <person name="Qin X."/>
            <person name="Buhay C."/>
            <person name="Dugan-Rocha S."/>
            <person name="Ding Y."/>
            <person name="Chen G."/>
            <person name="Hawes A."/>
            <person name="Holder M."/>
            <person name="Jhangiani S."/>
            <person name="Johnson A."/>
            <person name="Khan Z."/>
            <person name="Li Z."/>
            <person name="Liu W."/>
            <person name="Liu X."/>
            <person name="Perez L."/>
            <person name="Shen H."/>
            <person name="Wang Q."/>
            <person name="Watt J."/>
            <person name="Xi L."/>
            <person name="Xin Y."/>
            <person name="Zhou J."/>
            <person name="Deng J."/>
            <person name="Jiang H."/>
            <person name="Liu Y."/>
            <person name="Qu J."/>
            <person name="Song X.-Z."/>
            <person name="Zhang L."/>
            <person name="Villasana D."/>
            <person name="Johnson A."/>
            <person name="Liu J."/>
            <person name="Liyanage D."/>
            <person name="Lorensuhewa L."/>
            <person name="Robinson T."/>
            <person name="Song A."/>
            <person name="Song B.-B."/>
            <person name="Dinh H."/>
            <person name="Thornton R."/>
            <person name="Coyle M."/>
            <person name="Francisco L."/>
            <person name="Jackson L."/>
            <person name="Javaid M."/>
            <person name="Korchina V."/>
            <person name="Kovar C."/>
            <person name="Mata R."/>
            <person name="Mathew T."/>
            <person name="Ngo R."/>
            <person name="Nguyen L."/>
            <person name="Nguyen N."/>
            <person name="Okwuonu G."/>
            <person name="Ongeri F."/>
            <person name="Pham C."/>
            <person name="Simmons D."/>
            <person name="Wilczek-Boney K."/>
            <person name="Hale W."/>
            <person name="Jakkamsetti A."/>
            <person name="Pham P."/>
            <person name="Ruth R."/>
            <person name="San Lucas F."/>
            <person name="Warren J."/>
            <person name="Zhang J."/>
            <person name="Zhao Z."/>
            <person name="Zhou C."/>
            <person name="Zhu D."/>
            <person name="Lee S."/>
            <person name="Bess C."/>
            <person name="Blankenburg K."/>
            <person name="Forbes L."/>
            <person name="Fu Q."/>
            <person name="Gubbala S."/>
            <person name="Hirani K."/>
            <person name="Jayaseelan J.C."/>
            <person name="Lara F."/>
            <person name="Munidasa M."/>
            <person name="Palculict T."/>
            <person name="Patil S."/>
            <person name="Pu L.-L."/>
            <person name="Saada N."/>
            <person name="Tang L."/>
            <person name="Weissenberger G."/>
            <person name="Zhu Y."/>
            <person name="Hemphill L."/>
            <person name="Shang Y."/>
            <person name="Youmans B."/>
            <person name="Ayvaz T."/>
            <person name="Ross M."/>
            <person name="Santibanez J."/>
            <person name="Aqrawi P."/>
            <person name="Gross S."/>
            <person name="Joshi V."/>
            <person name="Fowler G."/>
            <person name="Nazareth L."/>
            <person name="Reid J."/>
            <person name="Worley K."/>
            <person name="Petrosino J."/>
            <person name="Highlander S."/>
            <person name="Gibbs R."/>
        </authorList>
    </citation>
    <scope>NUCLEOTIDE SEQUENCE [LARGE SCALE GENOMIC DNA]</scope>
    <source>
        <strain evidence="1">ATCC 33861</strain>
    </source>
</reference>
<organism evidence="1 2">
    <name type="scientific">Sphingobacterium spiritivorum ATCC 33861</name>
    <dbReference type="NCBI Taxonomy" id="525373"/>
    <lineage>
        <taxon>Bacteria</taxon>
        <taxon>Pseudomonadati</taxon>
        <taxon>Bacteroidota</taxon>
        <taxon>Sphingobacteriia</taxon>
        <taxon>Sphingobacteriales</taxon>
        <taxon>Sphingobacteriaceae</taxon>
        <taxon>Sphingobacterium</taxon>
    </lineage>
</organism>
<dbReference type="AlphaFoldDB" id="D7VLV2"/>
<sequence>VVLSRDANRRAAGEWLFSKYDAFGRVIMTGIYTSTESAAALTAQINSNGQTAGRLWENPTTTDQGYTNAVFPTNIAYYHTINYYDRYDFPENSFGAPTGNQASGARVKTLLTGTKTTTLGTGTMLLTTHYYDDYGRIIQSKSQNHIGGTDITDNSYSFTGELESSTRRHTVNGQTTTITTTNEYDHTGRLVNSRQQLNSQPEVTLLANSYNEIGQLKTKTVGADQQGNNPVNTTNYTYNERGWMTSSTSPHFSQQLSYQDPVKGAAAQWNGNISEQQWGQTTTLNQHFVYSYDRLNRLTNGSSPTSGMSELLNYDDMGNITQLTRDGSGISYSYTGNRLNTVSGGIHGSYSYDENGNAKTDRMGMNLSYNYLNLPRQVTGAGNTITYLYDAGGNKLRKIANTTGQRDYTGGIEYQNGVIELIHTAEGIAYRNANGTYSYRYNLTDHLGNVRATIYRNPSTNAVEVLQRDDYYPFGLQKSPGPVYGNNKYLYNGKEKQEELGGQLDYGARFYDPVIGRWNVADPLAEKFFSSSFYNYVDNNPISRVDPDGRAWLTRYVSENGETLLNTNDGSDDVVVVPWNRTNEFLESVEYSQRMLDEPNWNENWKDELGVAISGDLLNAYGYNRLTEKGQAAAIEYLFGSRSFGSFVLQEALGQWSDPTIALPAIVSAAGAGIGSFQALSARINTVKGGKEVFNFTGKAASRMTDKARAIPIQTMDDIIKAPMSEVKDPQGTSALMHYSQMWKNGKLYNVEVLYDKATNTIMHFKYTQKPLGSLPAIK</sequence>
<keyword evidence="2" id="KW-1185">Reference proteome</keyword>
<dbReference type="PANTHER" id="PTHR32305">
    <property type="match status" value="1"/>
</dbReference>
<feature type="non-terminal residue" evidence="1">
    <location>
        <position position="1"/>
    </location>
</feature>
<dbReference type="HOGENOM" id="CLU_359253_0_0_10"/>
<dbReference type="InterPro" id="IPR050708">
    <property type="entry name" value="T6SS_VgrG/RHS"/>
</dbReference>
<comment type="caution">
    <text evidence="1">The sequence shown here is derived from an EMBL/GenBank/DDBJ whole genome shotgun (WGS) entry which is preliminary data.</text>
</comment>
<dbReference type="RefSeq" id="WP_003001607.1">
    <property type="nucleotide sequence ID" value="NZ_GL379776.1"/>
</dbReference>
<name>D7VLV2_SPHSI</name>
<evidence type="ECO:0000313" key="1">
    <source>
        <dbReference type="EMBL" id="EFK58214.1"/>
    </source>
</evidence>